<dbReference type="GO" id="GO:0004222">
    <property type="term" value="F:metalloendopeptidase activity"/>
    <property type="evidence" value="ECO:0007669"/>
    <property type="project" value="InterPro"/>
</dbReference>
<keyword evidence="2" id="KW-0479">Metal-binding</keyword>
<evidence type="ECO:0000313" key="6">
    <source>
        <dbReference type="EMBL" id="KKK89323.1"/>
    </source>
</evidence>
<accession>A0A0F8Z6E6</accession>
<sequence>MDYQNIARHEFGHALGLGHSTAPEDLMAPNIDMTVPYISECNVDAIIELYNGIQGSTVCKK</sequence>
<dbReference type="PRINTS" id="PR00138">
    <property type="entry name" value="MATRIXIN"/>
</dbReference>
<dbReference type="EMBL" id="LAZR01049582">
    <property type="protein sequence ID" value="KKK89323.1"/>
    <property type="molecule type" value="Genomic_DNA"/>
</dbReference>
<evidence type="ECO:0000259" key="5">
    <source>
        <dbReference type="Pfam" id="PF00413"/>
    </source>
</evidence>
<dbReference type="InterPro" id="IPR021190">
    <property type="entry name" value="Pept_M10A"/>
</dbReference>
<protein>
    <recommendedName>
        <fullName evidence="5">Peptidase M10 metallopeptidase domain-containing protein</fullName>
    </recommendedName>
</protein>
<dbReference type="InterPro" id="IPR001818">
    <property type="entry name" value="Pept_M10_metallopeptidase"/>
</dbReference>
<evidence type="ECO:0000256" key="3">
    <source>
        <dbReference type="ARBA" id="ARBA00022801"/>
    </source>
</evidence>
<evidence type="ECO:0000256" key="1">
    <source>
        <dbReference type="ARBA" id="ARBA00022670"/>
    </source>
</evidence>
<dbReference type="Pfam" id="PF00413">
    <property type="entry name" value="Peptidase_M10"/>
    <property type="match status" value="1"/>
</dbReference>
<dbReference type="GO" id="GO:0006508">
    <property type="term" value="P:proteolysis"/>
    <property type="evidence" value="ECO:0007669"/>
    <property type="project" value="UniProtKB-KW"/>
</dbReference>
<keyword evidence="3" id="KW-0378">Hydrolase</keyword>
<keyword evidence="1" id="KW-0645">Protease</keyword>
<keyword evidence="4" id="KW-0862">Zinc</keyword>
<proteinExistence type="predicted"/>
<dbReference type="AlphaFoldDB" id="A0A0F8Z6E6"/>
<organism evidence="6">
    <name type="scientific">marine sediment metagenome</name>
    <dbReference type="NCBI Taxonomy" id="412755"/>
    <lineage>
        <taxon>unclassified sequences</taxon>
        <taxon>metagenomes</taxon>
        <taxon>ecological metagenomes</taxon>
    </lineage>
</organism>
<dbReference type="GO" id="GO:0008270">
    <property type="term" value="F:zinc ion binding"/>
    <property type="evidence" value="ECO:0007669"/>
    <property type="project" value="InterPro"/>
</dbReference>
<dbReference type="GO" id="GO:0031012">
    <property type="term" value="C:extracellular matrix"/>
    <property type="evidence" value="ECO:0007669"/>
    <property type="project" value="InterPro"/>
</dbReference>
<feature type="domain" description="Peptidase M10 metallopeptidase" evidence="5">
    <location>
        <begin position="2"/>
        <end position="50"/>
    </location>
</feature>
<reference evidence="6" key="1">
    <citation type="journal article" date="2015" name="Nature">
        <title>Complex archaea that bridge the gap between prokaryotes and eukaryotes.</title>
        <authorList>
            <person name="Spang A."/>
            <person name="Saw J.H."/>
            <person name="Jorgensen S.L."/>
            <person name="Zaremba-Niedzwiedzka K."/>
            <person name="Martijn J."/>
            <person name="Lind A.E."/>
            <person name="van Eijk R."/>
            <person name="Schleper C."/>
            <person name="Guy L."/>
            <person name="Ettema T.J."/>
        </authorList>
    </citation>
    <scope>NUCLEOTIDE SEQUENCE</scope>
</reference>
<dbReference type="SUPFAM" id="SSF55486">
    <property type="entry name" value="Metalloproteases ('zincins'), catalytic domain"/>
    <property type="match status" value="1"/>
</dbReference>
<comment type="caution">
    <text evidence="6">The sequence shown here is derived from an EMBL/GenBank/DDBJ whole genome shotgun (WGS) entry which is preliminary data.</text>
</comment>
<name>A0A0F8Z6E6_9ZZZZ</name>
<evidence type="ECO:0000256" key="2">
    <source>
        <dbReference type="ARBA" id="ARBA00022723"/>
    </source>
</evidence>
<gene>
    <name evidence="6" type="ORF">LCGC14_2734260</name>
</gene>
<dbReference type="Gene3D" id="3.40.390.10">
    <property type="entry name" value="Collagenase (Catalytic Domain)"/>
    <property type="match status" value="1"/>
</dbReference>
<evidence type="ECO:0000256" key="4">
    <source>
        <dbReference type="ARBA" id="ARBA00022833"/>
    </source>
</evidence>
<dbReference type="InterPro" id="IPR024079">
    <property type="entry name" value="MetalloPept_cat_dom_sf"/>
</dbReference>